<organism evidence="1 2">
    <name type="scientific">Sphaerodactylus townsendi</name>
    <dbReference type="NCBI Taxonomy" id="933632"/>
    <lineage>
        <taxon>Eukaryota</taxon>
        <taxon>Metazoa</taxon>
        <taxon>Chordata</taxon>
        <taxon>Craniata</taxon>
        <taxon>Vertebrata</taxon>
        <taxon>Euteleostomi</taxon>
        <taxon>Lepidosauria</taxon>
        <taxon>Squamata</taxon>
        <taxon>Bifurcata</taxon>
        <taxon>Gekkota</taxon>
        <taxon>Sphaerodactylidae</taxon>
        <taxon>Sphaerodactylus</taxon>
    </lineage>
</organism>
<dbReference type="EMBL" id="CM037618">
    <property type="protein sequence ID" value="KAH7999081.1"/>
    <property type="molecule type" value="Genomic_DNA"/>
</dbReference>
<accession>A0ACB8F2D5</accession>
<proteinExistence type="predicted"/>
<keyword evidence="2" id="KW-1185">Reference proteome</keyword>
<evidence type="ECO:0000313" key="2">
    <source>
        <dbReference type="Proteomes" id="UP000827872"/>
    </source>
</evidence>
<protein>
    <submittedName>
        <fullName evidence="1">Potassium/sodium hyperpolarization-activated cyclic nucleotide-gated channel 4</fullName>
    </submittedName>
</protein>
<name>A0ACB8F2D5_9SAUR</name>
<gene>
    <name evidence="1" type="primary">HCN4_4</name>
    <name evidence="1" type="ORF">K3G42_004823</name>
</gene>
<evidence type="ECO:0000313" key="1">
    <source>
        <dbReference type="EMBL" id="KAH7999081.1"/>
    </source>
</evidence>
<dbReference type="Proteomes" id="UP000827872">
    <property type="component" value="Linkage Group LG05"/>
</dbReference>
<comment type="caution">
    <text evidence="1">The sequence shown here is derived from an EMBL/GenBank/DDBJ whole genome shotgun (WGS) entry which is preliminary data.</text>
</comment>
<reference evidence="1" key="1">
    <citation type="submission" date="2021-08" db="EMBL/GenBank/DDBJ databases">
        <title>The first chromosome-level gecko genome reveals the dynamic sex chromosomes of Neotropical dwarf geckos (Sphaerodactylidae: Sphaerodactylus).</title>
        <authorList>
            <person name="Pinto B.J."/>
            <person name="Keating S.E."/>
            <person name="Gamble T."/>
        </authorList>
    </citation>
    <scope>NUCLEOTIDE SEQUENCE</scope>
    <source>
        <strain evidence="1">TG3544</strain>
    </source>
</reference>
<sequence>MLQIFHMTYDLASAVMRIINLIGMMLLLCHWDGCLQFLVPMLQDFPSDCWVSINGMVQPAGDLVYEAVRRFSV</sequence>